<dbReference type="InterPro" id="IPR039426">
    <property type="entry name" value="TonB-dep_rcpt-like"/>
</dbReference>
<feature type="signal peptide" evidence="11">
    <location>
        <begin position="1"/>
        <end position="26"/>
    </location>
</feature>
<evidence type="ECO:0000256" key="2">
    <source>
        <dbReference type="ARBA" id="ARBA00022448"/>
    </source>
</evidence>
<dbReference type="InterPro" id="IPR008969">
    <property type="entry name" value="CarboxyPept-like_regulatory"/>
</dbReference>
<evidence type="ECO:0000256" key="8">
    <source>
        <dbReference type="PROSITE-ProRule" id="PRU01360"/>
    </source>
</evidence>
<evidence type="ECO:0000256" key="3">
    <source>
        <dbReference type="ARBA" id="ARBA00022452"/>
    </source>
</evidence>
<dbReference type="NCBIfam" id="TIGR04057">
    <property type="entry name" value="SusC_RagA_signa"/>
    <property type="match status" value="1"/>
</dbReference>
<feature type="domain" description="TonB-dependent receptor plug" evidence="13">
    <location>
        <begin position="256"/>
        <end position="375"/>
    </location>
</feature>
<feature type="domain" description="TonB-dependent receptor-like beta-barrel" evidence="12">
    <location>
        <begin position="440"/>
        <end position="1125"/>
    </location>
</feature>
<reference evidence="14" key="1">
    <citation type="submission" date="2020-02" db="EMBL/GenBank/DDBJ databases">
        <authorList>
            <person name="Meier V. D."/>
        </authorList>
    </citation>
    <scope>NUCLEOTIDE SEQUENCE</scope>
    <source>
        <strain evidence="14">AVDCRST_MAG56</strain>
    </source>
</reference>
<keyword evidence="11" id="KW-0732">Signal</keyword>
<accession>A0A6J4GZX7</accession>
<dbReference type="InterPro" id="IPR012910">
    <property type="entry name" value="Plug_dom"/>
</dbReference>
<keyword evidence="7 8" id="KW-0998">Cell outer membrane</keyword>
<dbReference type="Pfam" id="PF07715">
    <property type="entry name" value="Plug"/>
    <property type="match status" value="1"/>
</dbReference>
<dbReference type="PROSITE" id="PS52016">
    <property type="entry name" value="TONB_DEPENDENT_REC_3"/>
    <property type="match status" value="1"/>
</dbReference>
<evidence type="ECO:0000256" key="4">
    <source>
        <dbReference type="ARBA" id="ARBA00022692"/>
    </source>
</evidence>
<keyword evidence="5 9" id="KW-0798">TonB box</keyword>
<comment type="subcellular location">
    <subcellularLocation>
        <location evidence="1 8">Cell outer membrane</location>
        <topology evidence="1 8">Multi-pass membrane protein</topology>
    </subcellularLocation>
</comment>
<dbReference type="InterPro" id="IPR023996">
    <property type="entry name" value="TonB-dep_OMP_SusC/RagA"/>
</dbReference>
<dbReference type="GO" id="GO:0009279">
    <property type="term" value="C:cell outer membrane"/>
    <property type="evidence" value="ECO:0007669"/>
    <property type="project" value="UniProtKB-SubCell"/>
</dbReference>
<dbReference type="InterPro" id="IPR037066">
    <property type="entry name" value="Plug_dom_sf"/>
</dbReference>
<evidence type="ECO:0000256" key="7">
    <source>
        <dbReference type="ARBA" id="ARBA00023237"/>
    </source>
</evidence>
<dbReference type="Gene3D" id="2.40.170.20">
    <property type="entry name" value="TonB-dependent receptor, beta-barrel domain"/>
    <property type="match status" value="1"/>
</dbReference>
<name>A0A6J4GZX7_9SPHI</name>
<evidence type="ECO:0000259" key="13">
    <source>
        <dbReference type="Pfam" id="PF07715"/>
    </source>
</evidence>
<feature type="region of interest" description="Disordered" evidence="10">
    <location>
        <begin position="122"/>
        <end position="142"/>
    </location>
</feature>
<dbReference type="Gene3D" id="2.170.130.10">
    <property type="entry name" value="TonB-dependent receptor, plug domain"/>
    <property type="match status" value="1"/>
</dbReference>
<dbReference type="EMBL" id="CADCTQ010000001">
    <property type="protein sequence ID" value="CAA9210667.1"/>
    <property type="molecule type" value="Genomic_DNA"/>
</dbReference>
<dbReference type="NCBIfam" id="TIGR04056">
    <property type="entry name" value="OMP_RagA_SusC"/>
    <property type="match status" value="1"/>
</dbReference>
<evidence type="ECO:0000313" key="14">
    <source>
        <dbReference type="EMBL" id="CAA9210667.1"/>
    </source>
</evidence>
<dbReference type="Gene3D" id="2.60.40.1120">
    <property type="entry name" value="Carboxypeptidase-like, regulatory domain"/>
    <property type="match status" value="1"/>
</dbReference>
<protein>
    <submittedName>
        <fullName evidence="14">Outer membrane TonB-dependent transporter, utilization system for glycans and polysaccharides (PUL), SusC family</fullName>
    </submittedName>
</protein>
<organism evidence="14">
    <name type="scientific">uncultured Cytophagales bacterium</name>
    <dbReference type="NCBI Taxonomy" id="158755"/>
    <lineage>
        <taxon>Bacteria</taxon>
        <taxon>Pseudomonadati</taxon>
        <taxon>Bacteroidota</taxon>
        <taxon>Sphingobacteriia</taxon>
        <taxon>Sphingobacteriales</taxon>
        <taxon>environmental samples</taxon>
    </lineage>
</organism>
<feature type="chain" id="PRO_5026906832" evidence="11">
    <location>
        <begin position="27"/>
        <end position="1170"/>
    </location>
</feature>
<evidence type="ECO:0000256" key="1">
    <source>
        <dbReference type="ARBA" id="ARBA00004571"/>
    </source>
</evidence>
<dbReference type="SUPFAM" id="SSF56935">
    <property type="entry name" value="Porins"/>
    <property type="match status" value="1"/>
</dbReference>
<evidence type="ECO:0000256" key="10">
    <source>
        <dbReference type="SAM" id="MobiDB-lite"/>
    </source>
</evidence>
<evidence type="ECO:0000259" key="12">
    <source>
        <dbReference type="Pfam" id="PF00593"/>
    </source>
</evidence>
<keyword evidence="6 8" id="KW-0472">Membrane</keyword>
<dbReference type="InterPro" id="IPR023997">
    <property type="entry name" value="TonB-dep_OMP_SusC/RagA_CS"/>
</dbReference>
<evidence type="ECO:0000256" key="5">
    <source>
        <dbReference type="ARBA" id="ARBA00023077"/>
    </source>
</evidence>
<dbReference type="FunFam" id="2.170.130.10:FF:000008">
    <property type="entry name" value="SusC/RagA family TonB-linked outer membrane protein"/>
    <property type="match status" value="1"/>
</dbReference>
<gene>
    <name evidence="14" type="ORF">AVDCRST_MAG56-2333</name>
</gene>
<evidence type="ECO:0000256" key="9">
    <source>
        <dbReference type="RuleBase" id="RU003357"/>
    </source>
</evidence>
<proteinExistence type="inferred from homology"/>
<dbReference type="SUPFAM" id="SSF49464">
    <property type="entry name" value="Carboxypeptidase regulatory domain-like"/>
    <property type="match status" value="1"/>
</dbReference>
<keyword evidence="3 8" id="KW-1134">Transmembrane beta strand</keyword>
<dbReference type="AlphaFoldDB" id="A0A6J4GZX7"/>
<comment type="similarity">
    <text evidence="8 9">Belongs to the TonB-dependent receptor family.</text>
</comment>
<dbReference type="Pfam" id="PF00593">
    <property type="entry name" value="TonB_dep_Rec_b-barrel"/>
    <property type="match status" value="1"/>
</dbReference>
<evidence type="ECO:0000256" key="6">
    <source>
        <dbReference type="ARBA" id="ARBA00023136"/>
    </source>
</evidence>
<dbReference type="InterPro" id="IPR000531">
    <property type="entry name" value="Beta-barrel_TonB"/>
</dbReference>
<sequence length="1170" mass="127051">MQAILLHRRRLAGTLLLCLLPLCSPAQQIASAVLVTGQPLSGRQENQKSLKEALSEMETRYRVYLNYEISLVKDKFVNEAVLRENLTLDEALQNLLEPLRLKHERVKKNYYVIYAAENAPETPAGQKTGHQGADHPAGTPGAERTALTLLKPVPASAIQPATLGISGRVTSEAGEALPGVNVLLKGTSTGTTTNAEGQYNLTVPDGGGTLVFSFIGYVTEEVSVGNRTVIDVQLVADIKSLSEVVVVGYGTQAKGNVTGSISSIKAADIQNIPVAQADALLQGKAAGVQVVQNSGTPGAEVFVRVRGTASLRADSRPLYVIDGVPMNNSDRTVLEAGGQRTSALADINPNDIESMEILKDAAATAIYGSRGANGVVLITTKRGKQGAAKFNFNSFYGVQEVWKTFDLLNGEQFVEVLKEARTNRGLSNTTAPYNQIEPTGNTTDYQDQIFRTAPISSYNLSVSGGEGKISTFASLGYFNQQGTIIGQDYDRFSGRLNLDYQAAKKLKIGNSTTYSNSRNARVTNDYSGVSVLANALLRNPNLPVRNADGTYSFDPLLTENPVLLANEITFNSNQKRLISNFYAEYQIIEGLTLRSTFGFDNLTDRVERFVPSFVIQTGGAARAEAVAVDNFTWVNDNTLSFTRTFGSHSVSALAGIGIQKNRTAFLQTGGNTAGSNIITTVAVANPDIPQHNISDWALLSYFGRVNYSFKDKYLLEGSFRVDGSSRFGENNRYGVFPGVSAGWRLIEEGFMRGMPFVSDLKLRAGIGVTGNQEGLSNFGSLALYNTGQNYDGRPGIAQANVPNPNLSWESSTTTNVGLDVAFFNNRVALTADAYLKKTKDLLFVRNLPWTSGFWDISNENVGTMENRGLELALSTRNLTGAFKWTTDFNISFNRNKITSLPVNGEAGSDLVFELPDAYGAEGPFSIYRVGESVGNFYGYQYLGVYARDEDVPTAANDPEDAIDDFYEKGVRGGDPIFLDVNGDYNYSRQDDRVLIGNALPKHTGGITNSFSYKGVDLSVFLNWSYGNDIYNMTRAALTGMIDDYNQSTEVLSRWRNQGDVTNMPRALYGSNSVSGAAATDASSRYIEDGSFLRVRNVTLGYNLPAALVNRIRLNAVRVYATAQNLYTFTNYSGLDPENQNTGGGLIPTLGVDYLTQPQPRVYTVGLNIGF</sequence>
<dbReference type="Pfam" id="PF13715">
    <property type="entry name" value="CarbopepD_reg_2"/>
    <property type="match status" value="1"/>
</dbReference>
<keyword evidence="2 8" id="KW-0813">Transport</keyword>
<keyword evidence="4 8" id="KW-0812">Transmembrane</keyword>
<evidence type="ECO:0000256" key="11">
    <source>
        <dbReference type="SAM" id="SignalP"/>
    </source>
</evidence>
<dbReference type="InterPro" id="IPR036942">
    <property type="entry name" value="Beta-barrel_TonB_sf"/>
</dbReference>